<evidence type="ECO:0000313" key="2">
    <source>
        <dbReference type="EMBL" id="SCZ32797.1"/>
    </source>
</evidence>
<gene>
    <name evidence="2" type="ORF">SAMN03080610_01579</name>
</gene>
<reference evidence="2 3" key="1">
    <citation type="submission" date="2016-10" db="EMBL/GenBank/DDBJ databases">
        <authorList>
            <person name="de Groot N.N."/>
        </authorList>
    </citation>
    <scope>NUCLEOTIDE SEQUENCE [LARGE SCALE GENOMIC DNA]</scope>
    <source>
        <strain evidence="2 3">DSM 2698</strain>
    </source>
</reference>
<dbReference type="InterPro" id="IPR005586">
    <property type="entry name" value="ABC_trans_aux"/>
</dbReference>
<accession>A0A1G5N5U9</accession>
<protein>
    <submittedName>
        <fullName evidence="2">Cholesterol transport system auxiliary component</fullName>
    </submittedName>
</protein>
<dbReference type="STRING" id="1120955.SAMN03080610_01579"/>
<dbReference type="RefSeq" id="WP_244514496.1">
    <property type="nucleotide sequence ID" value="NZ_FMVW01000002.1"/>
</dbReference>
<evidence type="ECO:0000259" key="1">
    <source>
        <dbReference type="Pfam" id="PF03886"/>
    </source>
</evidence>
<evidence type="ECO:0000313" key="3">
    <source>
        <dbReference type="Proteomes" id="UP000199347"/>
    </source>
</evidence>
<name>A0A1G5N5U9_AFIMA</name>
<dbReference type="SUPFAM" id="SSF159594">
    <property type="entry name" value="XCC0632-like"/>
    <property type="match status" value="1"/>
</dbReference>
<dbReference type="AlphaFoldDB" id="A0A1G5N5U9"/>
<dbReference type="Gene3D" id="3.40.50.10610">
    <property type="entry name" value="ABC-type transport auxiliary lipoprotein component"/>
    <property type="match status" value="1"/>
</dbReference>
<dbReference type="EMBL" id="FMVW01000002">
    <property type="protein sequence ID" value="SCZ32797.1"/>
    <property type="molecule type" value="Genomic_DNA"/>
</dbReference>
<sequence length="227" mass="23911">MATMMAKTGWGRARKSDWMNMRKDIGKAHPQCGSRFGGAAGAAALVSLLLLGGCAVLPKTPDSIYDLTAPQDVSVRAGTSAQILVPVPAALASLDTTRIAARPTPAELAYLPGAAWPDTLPRLLQARLMETLQNTGRVKAVGLPGQGLLIDYQIVLDVRAFELRNGVAVADFNVKLLNDRNGRVVASRVVHAESPVASNDNAAIVAGLNQAMDQAFAEIASWTLTSV</sequence>
<dbReference type="Proteomes" id="UP000199347">
    <property type="component" value="Unassembled WGS sequence"/>
</dbReference>
<organism evidence="2 3">
    <name type="scientific">Afifella marina DSM 2698</name>
    <dbReference type="NCBI Taxonomy" id="1120955"/>
    <lineage>
        <taxon>Bacteria</taxon>
        <taxon>Pseudomonadati</taxon>
        <taxon>Pseudomonadota</taxon>
        <taxon>Alphaproteobacteria</taxon>
        <taxon>Hyphomicrobiales</taxon>
        <taxon>Afifellaceae</taxon>
        <taxon>Afifella</taxon>
    </lineage>
</organism>
<keyword evidence="3" id="KW-1185">Reference proteome</keyword>
<feature type="domain" description="ABC-type transport auxiliary lipoprotein component" evidence="1">
    <location>
        <begin position="65"/>
        <end position="220"/>
    </location>
</feature>
<dbReference type="Pfam" id="PF03886">
    <property type="entry name" value="ABC_trans_aux"/>
    <property type="match status" value="1"/>
</dbReference>
<proteinExistence type="predicted"/>